<evidence type="ECO:0000259" key="2">
    <source>
        <dbReference type="SMART" id="SM01259"/>
    </source>
</evidence>
<keyword evidence="1" id="KW-0812">Transmembrane</keyword>
<feature type="transmembrane region" description="Helical" evidence="1">
    <location>
        <begin position="6"/>
        <end position="27"/>
    </location>
</feature>
<sequence length="96" mass="11040">MFGYDWESLIWIGIGFGGQALFMMRFVIQWWSSEKAKKVVIPVAFWYFSLAGSLVLVIYAIHRKDPVFIFGQALPVVIYLRNLHLHYKGQGRSAAS</sequence>
<organism evidence="3 4">
    <name type="scientific">Dechloromonas denitrificans</name>
    <dbReference type="NCBI Taxonomy" id="281362"/>
    <lineage>
        <taxon>Bacteria</taxon>
        <taxon>Pseudomonadati</taxon>
        <taxon>Pseudomonadota</taxon>
        <taxon>Betaproteobacteria</taxon>
        <taxon>Rhodocyclales</taxon>
        <taxon>Azonexaceae</taxon>
        <taxon>Dechloromonas</taxon>
    </lineage>
</organism>
<dbReference type="PIRSF" id="PIRSF028440">
    <property type="entry name" value="UCP_LAB_N"/>
    <property type="match status" value="1"/>
</dbReference>
<keyword evidence="4" id="KW-1185">Reference proteome</keyword>
<dbReference type="Gene3D" id="1.20.1280.290">
    <property type="match status" value="1"/>
</dbReference>
<dbReference type="InterPro" id="IPR014546">
    <property type="entry name" value="UCP028440_lipidA_biosyn"/>
</dbReference>
<keyword evidence="1" id="KW-1133">Transmembrane helix</keyword>
<feature type="transmembrane region" description="Helical" evidence="1">
    <location>
        <begin position="67"/>
        <end position="83"/>
    </location>
</feature>
<dbReference type="EMBL" id="LODL01000005">
    <property type="protein sequence ID" value="KXB32394.1"/>
    <property type="molecule type" value="Genomic_DNA"/>
</dbReference>
<comment type="caution">
    <text evidence="3">The sequence shown here is derived from an EMBL/GenBank/DDBJ whole genome shotgun (WGS) entry which is preliminary data.</text>
</comment>
<proteinExistence type="predicted"/>
<accession>A0A133XN84</accession>
<dbReference type="GO" id="GO:0016020">
    <property type="term" value="C:membrane"/>
    <property type="evidence" value="ECO:0007669"/>
    <property type="project" value="GOC"/>
</dbReference>
<dbReference type="InterPro" id="IPR011499">
    <property type="entry name" value="Lipid_A_biosynth_N"/>
</dbReference>
<feature type="transmembrane region" description="Helical" evidence="1">
    <location>
        <begin position="39"/>
        <end position="61"/>
    </location>
</feature>
<evidence type="ECO:0000313" key="3">
    <source>
        <dbReference type="EMBL" id="KXB32394.1"/>
    </source>
</evidence>
<feature type="domain" description="Lipid A biosynthesis N-terminal" evidence="2">
    <location>
        <begin position="14"/>
        <end position="85"/>
    </location>
</feature>
<dbReference type="AlphaFoldDB" id="A0A133XN84"/>
<evidence type="ECO:0000256" key="1">
    <source>
        <dbReference type="SAM" id="Phobius"/>
    </source>
</evidence>
<protein>
    <recommendedName>
        <fullName evidence="2">Lipid A biosynthesis N-terminal domain-containing protein</fullName>
    </recommendedName>
</protein>
<dbReference type="RefSeq" id="WP_066879857.1">
    <property type="nucleotide sequence ID" value="NZ_LODL01000005.1"/>
</dbReference>
<keyword evidence="1" id="KW-0472">Membrane</keyword>
<dbReference type="GO" id="GO:0008915">
    <property type="term" value="F:lipid-A-disaccharide synthase activity"/>
    <property type="evidence" value="ECO:0007669"/>
    <property type="project" value="InterPro"/>
</dbReference>
<name>A0A133XN84_9RHOO</name>
<dbReference type="Pfam" id="PF07578">
    <property type="entry name" value="LAB_N"/>
    <property type="match status" value="1"/>
</dbReference>
<reference evidence="3 4" key="1">
    <citation type="submission" date="2015-12" db="EMBL/GenBank/DDBJ databases">
        <title>Nitrous oxide reduction kinetics distinguish bacteria harboring typical versus atypical NosZ.</title>
        <authorList>
            <person name="Yoon S."/>
            <person name="Nissen S."/>
            <person name="Park D."/>
            <person name="Sanford R.A."/>
            <person name="Loeffler F.E."/>
        </authorList>
    </citation>
    <scope>NUCLEOTIDE SEQUENCE [LARGE SCALE GENOMIC DNA]</scope>
    <source>
        <strain evidence="3 4">ATCC BAA-841</strain>
    </source>
</reference>
<evidence type="ECO:0000313" key="4">
    <source>
        <dbReference type="Proteomes" id="UP000070186"/>
    </source>
</evidence>
<dbReference type="STRING" id="281362.AT959_01495"/>
<dbReference type="SMART" id="SM01259">
    <property type="entry name" value="LAB_N"/>
    <property type="match status" value="1"/>
</dbReference>
<gene>
    <name evidence="3" type="ORF">AT959_01495</name>
</gene>
<dbReference type="GO" id="GO:0009245">
    <property type="term" value="P:lipid A biosynthetic process"/>
    <property type="evidence" value="ECO:0007669"/>
    <property type="project" value="InterPro"/>
</dbReference>
<dbReference type="Proteomes" id="UP000070186">
    <property type="component" value="Unassembled WGS sequence"/>
</dbReference>